<evidence type="ECO:0000256" key="4">
    <source>
        <dbReference type="ARBA" id="ARBA00022989"/>
    </source>
</evidence>
<feature type="transmembrane region" description="Helical" evidence="9">
    <location>
        <begin position="362"/>
        <end position="380"/>
    </location>
</feature>
<dbReference type="PANTHER" id="PTHR30619">
    <property type="entry name" value="DNA INTERNALIZATION/COMPETENCE PROTEIN COMEC/REC2"/>
    <property type="match status" value="1"/>
</dbReference>
<dbReference type="InterPro" id="IPR036866">
    <property type="entry name" value="RibonucZ/Hydroxyglut_hydro"/>
</dbReference>
<evidence type="ECO:0000256" key="5">
    <source>
        <dbReference type="ARBA" id="ARBA00023136"/>
    </source>
</evidence>
<name>A0ABS4JBN4_9BACL</name>
<evidence type="ECO:0000313" key="12">
    <source>
        <dbReference type="Proteomes" id="UP001519288"/>
    </source>
</evidence>
<dbReference type="EMBL" id="JAGGLD010000001">
    <property type="protein sequence ID" value="MBP1999130.1"/>
    <property type="molecule type" value="Genomic_DNA"/>
</dbReference>
<proteinExistence type="predicted"/>
<dbReference type="Pfam" id="PF00753">
    <property type="entry name" value="Lactamase_B"/>
    <property type="match status" value="1"/>
</dbReference>
<evidence type="ECO:0000256" key="1">
    <source>
        <dbReference type="ARBA" id="ARBA00004651"/>
    </source>
</evidence>
<protein>
    <submittedName>
        <fullName evidence="11">Competence protein ComEC</fullName>
    </submittedName>
</protein>
<feature type="transmembrane region" description="Helical" evidence="9">
    <location>
        <begin position="392"/>
        <end position="412"/>
    </location>
</feature>
<dbReference type="InterPro" id="IPR052159">
    <property type="entry name" value="Competence_DNA_uptake"/>
</dbReference>
<gene>
    <name evidence="11" type="ORF">J2Z69_000149</name>
</gene>
<dbReference type="NCBIfam" id="TIGR00360">
    <property type="entry name" value="ComEC_N-term"/>
    <property type="match status" value="1"/>
</dbReference>
<dbReference type="PANTHER" id="PTHR30619:SF1">
    <property type="entry name" value="RECOMBINATION PROTEIN 2"/>
    <property type="match status" value="1"/>
</dbReference>
<dbReference type="InterPro" id="IPR004477">
    <property type="entry name" value="ComEC_N"/>
</dbReference>
<feature type="domain" description="Metallo-beta-lactamase" evidence="10">
    <location>
        <begin position="580"/>
        <end position="794"/>
    </location>
</feature>
<evidence type="ECO:0000313" key="11">
    <source>
        <dbReference type="EMBL" id="MBP1999130.1"/>
    </source>
</evidence>
<evidence type="ECO:0000259" key="10">
    <source>
        <dbReference type="SMART" id="SM00849"/>
    </source>
</evidence>
<comment type="catalytic activity">
    <reaction evidence="8">
        <text>3',5'-cyclic UMP + H2O = UMP + H(+)</text>
        <dbReference type="Rhea" id="RHEA:70575"/>
        <dbReference type="ChEBI" id="CHEBI:15377"/>
        <dbReference type="ChEBI" id="CHEBI:15378"/>
        <dbReference type="ChEBI" id="CHEBI:57865"/>
        <dbReference type="ChEBI" id="CHEBI:184387"/>
    </reaction>
    <physiologicalReaction direction="left-to-right" evidence="8">
        <dbReference type="Rhea" id="RHEA:70576"/>
    </physiologicalReaction>
</comment>
<dbReference type="Pfam" id="PF03772">
    <property type="entry name" value="Competence"/>
    <property type="match status" value="1"/>
</dbReference>
<dbReference type="CDD" id="cd07731">
    <property type="entry name" value="ComA-like_MBL-fold"/>
    <property type="match status" value="1"/>
</dbReference>
<evidence type="ECO:0000256" key="2">
    <source>
        <dbReference type="ARBA" id="ARBA00022475"/>
    </source>
</evidence>
<dbReference type="InterPro" id="IPR001279">
    <property type="entry name" value="Metallo-B-lactamas"/>
</dbReference>
<dbReference type="SMART" id="SM00849">
    <property type="entry name" value="Lactamase_B"/>
    <property type="match status" value="1"/>
</dbReference>
<feature type="transmembrane region" description="Helical" evidence="9">
    <location>
        <begin position="29"/>
        <end position="46"/>
    </location>
</feature>
<feature type="transmembrane region" description="Helical" evidence="9">
    <location>
        <begin position="544"/>
        <end position="562"/>
    </location>
</feature>
<dbReference type="SUPFAM" id="SSF56281">
    <property type="entry name" value="Metallo-hydrolase/oxidoreductase"/>
    <property type="match status" value="1"/>
</dbReference>
<feature type="transmembrane region" description="Helical" evidence="9">
    <location>
        <begin position="338"/>
        <end position="356"/>
    </location>
</feature>
<feature type="transmembrane region" description="Helical" evidence="9">
    <location>
        <begin position="454"/>
        <end position="475"/>
    </location>
</feature>
<organism evidence="11 12">
    <name type="scientific">Paenibacillus shirakamiensis</name>
    <dbReference type="NCBI Taxonomy" id="1265935"/>
    <lineage>
        <taxon>Bacteria</taxon>
        <taxon>Bacillati</taxon>
        <taxon>Bacillota</taxon>
        <taxon>Bacilli</taxon>
        <taxon>Bacillales</taxon>
        <taxon>Paenibacillaceae</taxon>
        <taxon>Paenibacillus</taxon>
    </lineage>
</organism>
<feature type="transmembrane region" description="Helical" evidence="9">
    <location>
        <begin position="295"/>
        <end position="317"/>
    </location>
</feature>
<keyword evidence="5 9" id="KW-0472">Membrane</keyword>
<feature type="transmembrane region" description="Helical" evidence="9">
    <location>
        <begin position="7"/>
        <end position="23"/>
    </location>
</feature>
<sequence>MNSRPLVYVLICWILGATLAYLVQGTEFWLWWAGVLFCLPLTGLLLRISLRKMGVGLLIFTVAALYWNYTESQNRSEISKSIQQESWTKGSIITQGIIVSAVERDGDRVEFTVQVSSLSLKGSTSLATTISGEKVAVQVKLLEQKELNKIQQWKRGGHVQLEGQWSEPAGIRNFGGFDYATYLHRHRIHNLLKVNGASQVESSEGPWSIHKILAWNDRVRVVMGQRLEKIFGTLDAGFMKGLLIGDTNDLDTEIYTGFTQLGLTHILAISGSHVAINMSILYWILRRFRVNREHAYLVILTFIPLYVLFTGFTPSVIRSGIMSMIGVYLMRQGLFKDALNVLAAAAMLMLVMEPYFLFDVSFQLSFAVTAGLIVGVPLTLPHLSALPRILRMPVAMTAVAQVISFPLSIYYFNQFSLLSVVANFLIVPIVGVLSLSGGTAALLTSLLSIKLGSWIAYPITWVNHIAFAMVNWLQSRSGFMTFWTSPSLLWIVFYYGCIGAIMSLSIKQHRESITLVDFETQPLHFKHIKGEGDHLRKTWLSRKWGVQLLLFIFLISLLYIGYRSENPSGMGRVQVLDVGQGDCILITTPTGKNILVDGGGTVTFGKPKEAWKIRKDPYEVGEKLVVPLLKKRGIHQIDALVITHGDQDHIGGLQAVLDTFPVESILMNGTRSGTATENNLMRRALEQDVPIFEVEAGMQIQPDVRTSMTFIAPTVISQDVPNSIRFEQNQNHASVAFVLEMDSYRFMFTGDMDEASEQAALDTFVLSSWTAQGNLTQNKKEADILKVDVLKVAHHGSKTSTSEKWLDRLHPSVAVISVGASNTYGHPSLPTLEKLQKEHIRIERTDQEGEVQFQTGKGGLETRHAAKMTGPSISVMVK</sequence>
<keyword evidence="12" id="KW-1185">Reference proteome</keyword>
<reference evidence="11 12" key="1">
    <citation type="submission" date="2021-03" db="EMBL/GenBank/DDBJ databases">
        <title>Genomic Encyclopedia of Type Strains, Phase IV (KMG-IV): sequencing the most valuable type-strain genomes for metagenomic binning, comparative biology and taxonomic classification.</title>
        <authorList>
            <person name="Goeker M."/>
        </authorList>
    </citation>
    <scope>NUCLEOTIDE SEQUENCE [LARGE SCALE GENOMIC DNA]</scope>
    <source>
        <strain evidence="11 12">DSM 26806</strain>
    </source>
</reference>
<evidence type="ECO:0000256" key="6">
    <source>
        <dbReference type="ARBA" id="ARBA00034221"/>
    </source>
</evidence>
<keyword evidence="3 9" id="KW-0812">Transmembrane</keyword>
<feature type="transmembrane region" description="Helical" evidence="9">
    <location>
        <begin position="487"/>
        <end position="506"/>
    </location>
</feature>
<dbReference type="InterPro" id="IPR025405">
    <property type="entry name" value="DUF4131"/>
</dbReference>
<comment type="catalytic activity">
    <reaction evidence="6">
        <text>3',5'-cyclic CMP + H2O = CMP + H(+)</text>
        <dbReference type="Rhea" id="RHEA:72675"/>
        <dbReference type="ChEBI" id="CHEBI:15377"/>
        <dbReference type="ChEBI" id="CHEBI:15378"/>
        <dbReference type="ChEBI" id="CHEBI:58003"/>
        <dbReference type="ChEBI" id="CHEBI:60377"/>
    </reaction>
    <physiologicalReaction direction="left-to-right" evidence="6">
        <dbReference type="Rhea" id="RHEA:72676"/>
    </physiologicalReaction>
</comment>
<comment type="caution">
    <text evidence="11">The sequence shown here is derived from an EMBL/GenBank/DDBJ whole genome shotgun (WGS) entry which is preliminary data.</text>
</comment>
<dbReference type="InterPro" id="IPR035681">
    <property type="entry name" value="ComA-like_MBL"/>
</dbReference>
<dbReference type="Pfam" id="PF13567">
    <property type="entry name" value="DUF4131"/>
    <property type="match status" value="1"/>
</dbReference>
<evidence type="ECO:0000256" key="9">
    <source>
        <dbReference type="SAM" id="Phobius"/>
    </source>
</evidence>
<dbReference type="Gene3D" id="3.60.15.10">
    <property type="entry name" value="Ribonuclease Z/Hydroxyacylglutathione hydrolase-like"/>
    <property type="match status" value="1"/>
</dbReference>
<dbReference type="InterPro" id="IPR004797">
    <property type="entry name" value="Competence_ComEC/Rec2"/>
</dbReference>
<accession>A0ABS4JBN4</accession>
<dbReference type="RefSeq" id="WP_209858304.1">
    <property type="nucleotide sequence ID" value="NZ_JAGGLD010000001.1"/>
</dbReference>
<evidence type="ECO:0000256" key="3">
    <source>
        <dbReference type="ARBA" id="ARBA00022692"/>
    </source>
</evidence>
<keyword evidence="4 9" id="KW-1133">Transmembrane helix</keyword>
<comment type="function">
    <text evidence="7">Counteracts the endogenous Pycsar antiviral defense system. Phosphodiesterase that enables metal-dependent hydrolysis of host cyclic nucleotide Pycsar defense signals such as cCMP and cUMP.</text>
</comment>
<dbReference type="Proteomes" id="UP001519288">
    <property type="component" value="Unassembled WGS sequence"/>
</dbReference>
<keyword evidence="2" id="KW-1003">Cell membrane</keyword>
<comment type="subcellular location">
    <subcellularLocation>
        <location evidence="1">Cell membrane</location>
        <topology evidence="1">Multi-pass membrane protein</topology>
    </subcellularLocation>
</comment>
<feature type="transmembrane region" description="Helical" evidence="9">
    <location>
        <begin position="424"/>
        <end position="447"/>
    </location>
</feature>
<evidence type="ECO:0000256" key="8">
    <source>
        <dbReference type="ARBA" id="ARBA00048505"/>
    </source>
</evidence>
<evidence type="ECO:0000256" key="7">
    <source>
        <dbReference type="ARBA" id="ARBA00034301"/>
    </source>
</evidence>
<dbReference type="NCBIfam" id="TIGR00361">
    <property type="entry name" value="ComEC_Rec2"/>
    <property type="match status" value="1"/>
</dbReference>